<protein>
    <submittedName>
        <fullName evidence="1">Cytoplasmic protein</fullName>
    </submittedName>
</protein>
<dbReference type="Proteomes" id="UP000268048">
    <property type="component" value="Chromosome"/>
</dbReference>
<dbReference type="AlphaFoldDB" id="A0A3G7TMY6"/>
<gene>
    <name evidence="1" type="ORF">C4K04_2815</name>
</gene>
<proteinExistence type="predicted"/>
<evidence type="ECO:0000313" key="1">
    <source>
        <dbReference type="EMBL" id="AZE48487.1"/>
    </source>
</evidence>
<sequence length="42" mass="4686">MSNTPASLTTPLEGYSEWLADLKGRINNIRATAPSWRNNHSD</sequence>
<accession>A0A3G7TMY6</accession>
<evidence type="ECO:0000313" key="2">
    <source>
        <dbReference type="Proteomes" id="UP000268048"/>
    </source>
</evidence>
<dbReference type="EMBL" id="CP027753">
    <property type="protein sequence ID" value="AZE48487.1"/>
    <property type="molecule type" value="Genomic_DNA"/>
</dbReference>
<reference evidence="1 2" key="1">
    <citation type="submission" date="2018-03" db="EMBL/GenBank/DDBJ databases">
        <title>Diversity of phytobeneficial traits revealed by whole-genome analysis of worldwide-isolated phenazine-producing Pseudomonas spp.</title>
        <authorList>
            <person name="Biessy A."/>
            <person name="Novinscak A."/>
            <person name="Blom J."/>
            <person name="Leger G."/>
            <person name="Thomashow L.S."/>
            <person name="Cazorla F.M."/>
            <person name="Josic D."/>
            <person name="Filion M."/>
        </authorList>
    </citation>
    <scope>NUCLEOTIDE SEQUENCE [LARGE SCALE GENOMIC DNA]</scope>
    <source>
        <strain evidence="1 2">B25</strain>
    </source>
</reference>
<organism evidence="1 2">
    <name type="scientific">Pseudomonas chlororaphis</name>
    <dbReference type="NCBI Taxonomy" id="587753"/>
    <lineage>
        <taxon>Bacteria</taxon>
        <taxon>Pseudomonadati</taxon>
        <taxon>Pseudomonadota</taxon>
        <taxon>Gammaproteobacteria</taxon>
        <taxon>Pseudomonadales</taxon>
        <taxon>Pseudomonadaceae</taxon>
        <taxon>Pseudomonas</taxon>
    </lineage>
</organism>
<name>A0A3G7TMY6_9PSED</name>